<organism evidence="1 2">
    <name type="scientific">Hephaestia caeni</name>
    <dbReference type="NCBI Taxonomy" id="645617"/>
    <lineage>
        <taxon>Bacteria</taxon>
        <taxon>Pseudomonadati</taxon>
        <taxon>Pseudomonadota</taxon>
        <taxon>Alphaproteobacteria</taxon>
        <taxon>Sphingomonadales</taxon>
        <taxon>Sphingomonadaceae</taxon>
        <taxon>Hephaestia</taxon>
    </lineage>
</organism>
<name>A0A397PA04_9SPHN</name>
<protein>
    <submittedName>
        <fullName evidence="1">Uncharacterized protein</fullName>
    </submittedName>
</protein>
<dbReference type="EMBL" id="QXDC01000002">
    <property type="protein sequence ID" value="RIA46406.1"/>
    <property type="molecule type" value="Genomic_DNA"/>
</dbReference>
<evidence type="ECO:0000313" key="2">
    <source>
        <dbReference type="Proteomes" id="UP000266568"/>
    </source>
</evidence>
<reference evidence="1 2" key="1">
    <citation type="submission" date="2018-08" db="EMBL/GenBank/DDBJ databases">
        <title>Genomic Encyclopedia of Type Strains, Phase IV (KMG-IV): sequencing the most valuable type-strain genomes for metagenomic binning, comparative biology and taxonomic classification.</title>
        <authorList>
            <person name="Goeker M."/>
        </authorList>
    </citation>
    <scope>NUCLEOTIDE SEQUENCE [LARGE SCALE GENOMIC DNA]</scope>
    <source>
        <strain evidence="1 2">DSM 25527</strain>
    </source>
</reference>
<dbReference type="RefSeq" id="WP_119034622.1">
    <property type="nucleotide sequence ID" value="NZ_QXDC01000002.1"/>
</dbReference>
<evidence type="ECO:0000313" key="1">
    <source>
        <dbReference type="EMBL" id="RIA46406.1"/>
    </source>
</evidence>
<proteinExistence type="predicted"/>
<sequence length="81" mass="9412">MKDCGLFAERDPERAQRILQALERYAERRECFISALDFDALDRSTAERILHDDTAIDETLAFGDLYLQHLYAFEDQPTEGD</sequence>
<dbReference type="Proteomes" id="UP000266568">
    <property type="component" value="Unassembled WGS sequence"/>
</dbReference>
<gene>
    <name evidence="1" type="ORF">DFR49_0947</name>
</gene>
<comment type="caution">
    <text evidence="1">The sequence shown here is derived from an EMBL/GenBank/DDBJ whole genome shotgun (WGS) entry which is preliminary data.</text>
</comment>
<dbReference type="OrthoDB" id="7509952at2"/>
<dbReference type="AlphaFoldDB" id="A0A397PA04"/>
<keyword evidence="2" id="KW-1185">Reference proteome</keyword>
<accession>A0A397PA04</accession>